<dbReference type="PROSITE" id="PS50006">
    <property type="entry name" value="FHA_DOMAIN"/>
    <property type="match status" value="1"/>
</dbReference>
<evidence type="ECO:0000259" key="1">
    <source>
        <dbReference type="PROSITE" id="PS50006"/>
    </source>
</evidence>
<evidence type="ECO:0000313" key="3">
    <source>
        <dbReference type="Proteomes" id="UP000632774"/>
    </source>
</evidence>
<protein>
    <submittedName>
        <fullName evidence="2">FHA domain-containing protein</fullName>
    </submittedName>
</protein>
<dbReference type="InterPro" id="IPR000253">
    <property type="entry name" value="FHA_dom"/>
</dbReference>
<feature type="domain" description="FHA" evidence="1">
    <location>
        <begin position="151"/>
        <end position="227"/>
    </location>
</feature>
<sequence>MFNIFGQSNNNPTDVKGVRDSLLRAVKEELQKAEGGEGRNIKGINLFIAPPATDKHMYESAVYQDEPDKFKEEIQRIADDFDLGLPDNWALEINFNDEFPPEAVKFNEINAAIFIRTKDHTIQKTGDAYIRVLNGVAEKPQYHITSQDGKLNIGREKKAQVEGGFFRTNHISFPGDVDNEANKYISRQHAHLEWNNEKGCFMLFADEGGIPPGNKIKVRSSATGTLIKLHSSQIGHQLEEGDQVILGETAVIEFSYKKVK</sequence>
<evidence type="ECO:0000313" key="2">
    <source>
        <dbReference type="EMBL" id="MBE9667170.1"/>
    </source>
</evidence>
<organism evidence="2 3">
    <name type="scientific">Mucilaginibacter boryungensis</name>
    <dbReference type="NCBI Taxonomy" id="768480"/>
    <lineage>
        <taxon>Bacteria</taxon>
        <taxon>Pseudomonadati</taxon>
        <taxon>Bacteroidota</taxon>
        <taxon>Sphingobacteriia</taxon>
        <taxon>Sphingobacteriales</taxon>
        <taxon>Sphingobacteriaceae</taxon>
        <taxon>Mucilaginibacter</taxon>
    </lineage>
</organism>
<proteinExistence type="predicted"/>
<reference evidence="2 3" key="1">
    <citation type="submission" date="2020-10" db="EMBL/GenBank/DDBJ databases">
        <title>Mucilaginibacter mali sp. nov., isolated from rhizosphere soil of apple orchard.</title>
        <authorList>
            <person name="Lee J.-S."/>
            <person name="Kim H.S."/>
            <person name="Kim J.-S."/>
        </authorList>
    </citation>
    <scope>NUCLEOTIDE SEQUENCE [LARGE SCALE GENOMIC DNA]</scope>
    <source>
        <strain evidence="2 3">KCTC 23157</strain>
    </source>
</reference>
<name>A0ABR9XIZ6_9SPHI</name>
<dbReference type="EMBL" id="JADFFM010000001">
    <property type="protein sequence ID" value="MBE9667170.1"/>
    <property type="molecule type" value="Genomic_DNA"/>
</dbReference>
<gene>
    <name evidence="2" type="ORF">IRJ18_12430</name>
</gene>
<dbReference type="RefSeq" id="WP_194106519.1">
    <property type="nucleotide sequence ID" value="NZ_JADFFM010000001.1"/>
</dbReference>
<keyword evidence="3" id="KW-1185">Reference proteome</keyword>
<comment type="caution">
    <text evidence="2">The sequence shown here is derived from an EMBL/GenBank/DDBJ whole genome shotgun (WGS) entry which is preliminary data.</text>
</comment>
<dbReference type="Gene3D" id="2.60.200.20">
    <property type="match status" value="1"/>
</dbReference>
<dbReference type="SUPFAM" id="SSF49879">
    <property type="entry name" value="SMAD/FHA domain"/>
    <property type="match status" value="1"/>
</dbReference>
<dbReference type="Proteomes" id="UP000632774">
    <property type="component" value="Unassembled WGS sequence"/>
</dbReference>
<accession>A0ABR9XIZ6</accession>
<dbReference type="InterPro" id="IPR008984">
    <property type="entry name" value="SMAD_FHA_dom_sf"/>
</dbReference>